<protein>
    <submittedName>
        <fullName evidence="2">Uncharacterized protein</fullName>
    </submittedName>
</protein>
<evidence type="ECO:0000313" key="3">
    <source>
        <dbReference type="Proteomes" id="UP001500456"/>
    </source>
</evidence>
<organism evidence="2 3">
    <name type="scientific">Streptomyces plumbiresistens</name>
    <dbReference type="NCBI Taxonomy" id="511811"/>
    <lineage>
        <taxon>Bacteria</taxon>
        <taxon>Bacillati</taxon>
        <taxon>Actinomycetota</taxon>
        <taxon>Actinomycetes</taxon>
        <taxon>Kitasatosporales</taxon>
        <taxon>Streptomycetaceae</taxon>
        <taxon>Streptomyces</taxon>
    </lineage>
</organism>
<feature type="region of interest" description="Disordered" evidence="1">
    <location>
        <begin position="54"/>
        <end position="109"/>
    </location>
</feature>
<name>A0ABP7QNK0_9ACTN</name>
<sequence length="109" mass="11968">MEAGLAMRPGQYCIRLILVFGEVGRGLFQVCPDARTFAQAVTSVRTGTWCEHTTRLPPSSTCPAGRKPNIRERPASARNRTEHRTATARPGSFCTKDMSDSSNIGLETR</sequence>
<dbReference type="EMBL" id="BAAAZX010000004">
    <property type="protein sequence ID" value="GAA3985541.1"/>
    <property type="molecule type" value="Genomic_DNA"/>
</dbReference>
<reference evidence="3" key="1">
    <citation type="journal article" date="2019" name="Int. J. Syst. Evol. Microbiol.">
        <title>The Global Catalogue of Microorganisms (GCM) 10K type strain sequencing project: providing services to taxonomists for standard genome sequencing and annotation.</title>
        <authorList>
            <consortium name="The Broad Institute Genomics Platform"/>
            <consortium name="The Broad Institute Genome Sequencing Center for Infectious Disease"/>
            <person name="Wu L."/>
            <person name="Ma J."/>
        </authorList>
    </citation>
    <scope>NUCLEOTIDE SEQUENCE [LARGE SCALE GENOMIC DNA]</scope>
    <source>
        <strain evidence="3">JCM 16924</strain>
    </source>
</reference>
<accession>A0ABP7QNK0</accession>
<evidence type="ECO:0000313" key="2">
    <source>
        <dbReference type="EMBL" id="GAA3985541.1"/>
    </source>
</evidence>
<comment type="caution">
    <text evidence="2">The sequence shown here is derived from an EMBL/GenBank/DDBJ whole genome shotgun (WGS) entry which is preliminary data.</text>
</comment>
<proteinExistence type="predicted"/>
<feature type="compositionally biased region" description="Basic and acidic residues" evidence="1">
    <location>
        <begin position="69"/>
        <end position="85"/>
    </location>
</feature>
<keyword evidence="3" id="KW-1185">Reference proteome</keyword>
<gene>
    <name evidence="2" type="ORF">GCM10022232_17970</name>
</gene>
<dbReference type="Proteomes" id="UP001500456">
    <property type="component" value="Unassembled WGS sequence"/>
</dbReference>
<feature type="compositionally biased region" description="Polar residues" evidence="1">
    <location>
        <begin position="100"/>
        <end position="109"/>
    </location>
</feature>
<evidence type="ECO:0000256" key="1">
    <source>
        <dbReference type="SAM" id="MobiDB-lite"/>
    </source>
</evidence>